<feature type="coiled-coil region" evidence="5">
    <location>
        <begin position="253"/>
        <end position="287"/>
    </location>
</feature>
<keyword evidence="4" id="KW-0411">Iron-sulfur</keyword>
<name>A0A100YU26_TRASO</name>
<evidence type="ECO:0000256" key="1">
    <source>
        <dbReference type="ARBA" id="ARBA00022485"/>
    </source>
</evidence>
<organism evidence="8 9">
    <name type="scientific">Tractidigestivibacter scatoligenes</name>
    <name type="common">Olsenella scatoligenes</name>
    <dbReference type="NCBI Taxonomy" id="1299998"/>
    <lineage>
        <taxon>Bacteria</taxon>
        <taxon>Bacillati</taxon>
        <taxon>Actinomycetota</taxon>
        <taxon>Coriobacteriia</taxon>
        <taxon>Coriobacteriales</taxon>
        <taxon>Atopobiaceae</taxon>
        <taxon>Tractidigestivibacter</taxon>
    </lineage>
</organism>
<dbReference type="STRING" id="1299998.AUL39_10330"/>
<protein>
    <submittedName>
        <fullName evidence="8">4Fe-4S ferredoxin</fullName>
    </submittedName>
</protein>
<comment type="caution">
    <text evidence="8">The sequence shown here is derived from an EMBL/GenBank/DDBJ whole genome shotgun (WGS) entry which is preliminary data.</text>
</comment>
<dbReference type="PANTHER" id="PTHR43687">
    <property type="entry name" value="ADENYLYLSULFATE REDUCTASE, BETA SUBUNIT"/>
    <property type="match status" value="1"/>
</dbReference>
<dbReference type="SUPFAM" id="SSF54862">
    <property type="entry name" value="4Fe-4S ferredoxins"/>
    <property type="match status" value="2"/>
</dbReference>
<dbReference type="PROSITE" id="PS00198">
    <property type="entry name" value="4FE4S_FER_1"/>
    <property type="match status" value="2"/>
</dbReference>
<feature type="domain" description="4Fe-4S ferredoxin-type" evidence="7">
    <location>
        <begin position="85"/>
        <end position="114"/>
    </location>
</feature>
<dbReference type="EMBL" id="LOJF01000012">
    <property type="protein sequence ID" value="KUH57697.1"/>
    <property type="molecule type" value="Genomic_DNA"/>
</dbReference>
<evidence type="ECO:0000256" key="4">
    <source>
        <dbReference type="ARBA" id="ARBA00023014"/>
    </source>
</evidence>
<dbReference type="GO" id="GO:0051539">
    <property type="term" value="F:4 iron, 4 sulfur cluster binding"/>
    <property type="evidence" value="ECO:0007669"/>
    <property type="project" value="UniProtKB-KW"/>
</dbReference>
<feature type="domain" description="4Fe-4S ferredoxin-type" evidence="7">
    <location>
        <begin position="314"/>
        <end position="343"/>
    </location>
</feature>
<proteinExistence type="predicted"/>
<evidence type="ECO:0000313" key="8">
    <source>
        <dbReference type="EMBL" id="KUH57697.1"/>
    </source>
</evidence>
<keyword evidence="9" id="KW-1185">Reference proteome</keyword>
<sequence>MPQKRDILDDIIDIQDNWQAVQNPLAGIADSLAQDPSQRKVFDPADYKEKPWCNSSRCLRTAAERDDVCSVCLDVCPTNSIDIHNKSVTITDSCRKCGLCQAACPTEVFNTRRHMAKQLYDNIARAASAYEQCYVTCTRALKRLPKPNEILLPCVGMVSRDLWFSILVDYTNVSVFLPLGICDRCRTTTGEDFYTEAIGTAEEWAKSAVGLEVDRDNLTHEFTREYRRSQFVSSAIHATENLVTRSSPKLAGAQAVAKKITDHANRLNDLQRQLENAVGAKTNQNRQRILTQNRKLMMGGLQHDQELATDISLDVPVVDPDLCTSCGDCAKVCVTHALDLDDNGHVHTMAAYCVNCAACVKACPEGALSMRPQNASELVVPDKNAEEIARQKAKAKAEAQRLMEQGKKQLSKAADTLEKLDDSKK</sequence>
<dbReference type="AlphaFoldDB" id="A0A100YU26"/>
<evidence type="ECO:0000256" key="2">
    <source>
        <dbReference type="ARBA" id="ARBA00022723"/>
    </source>
</evidence>
<dbReference type="InterPro" id="IPR017900">
    <property type="entry name" value="4Fe4S_Fe_S_CS"/>
</dbReference>
<dbReference type="OrthoDB" id="9672at2"/>
<dbReference type="Gene3D" id="3.30.70.20">
    <property type="match status" value="3"/>
</dbReference>
<evidence type="ECO:0000256" key="5">
    <source>
        <dbReference type="SAM" id="Coils"/>
    </source>
</evidence>
<keyword evidence="5" id="KW-0175">Coiled coil</keyword>
<dbReference type="GO" id="GO:0046872">
    <property type="term" value="F:metal ion binding"/>
    <property type="evidence" value="ECO:0007669"/>
    <property type="project" value="UniProtKB-KW"/>
</dbReference>
<reference evidence="8 9" key="1">
    <citation type="submission" date="2015-12" db="EMBL/GenBank/DDBJ databases">
        <title>Draft Genome Sequence of Olsenella scatoligenes SK9K4T; a Producer of 3-Methylindole- (skatole) and 4-Methylphenol- (p-cresol) Isolated from Pig Feces.</title>
        <authorList>
            <person name="Li X."/>
            <person name="Borg B."/>
            <person name="Canibe N."/>
        </authorList>
    </citation>
    <scope>NUCLEOTIDE SEQUENCE [LARGE SCALE GENOMIC DNA]</scope>
    <source>
        <strain evidence="8 9">SK9K4</strain>
    </source>
</reference>
<feature type="compositionally biased region" description="Basic and acidic residues" evidence="6">
    <location>
        <begin position="415"/>
        <end position="425"/>
    </location>
</feature>
<dbReference type="PROSITE" id="PS51379">
    <property type="entry name" value="4FE4S_FER_2"/>
    <property type="match status" value="3"/>
</dbReference>
<feature type="region of interest" description="Disordered" evidence="6">
    <location>
        <begin position="396"/>
        <end position="425"/>
    </location>
</feature>
<dbReference type="RefSeq" id="WP_059056003.1">
    <property type="nucleotide sequence ID" value="NZ_LOJF01000012.1"/>
</dbReference>
<dbReference type="InterPro" id="IPR050572">
    <property type="entry name" value="Fe-S_Ferredoxin"/>
</dbReference>
<feature type="domain" description="4Fe-4S ferredoxin-type" evidence="7">
    <location>
        <begin position="344"/>
        <end position="373"/>
    </location>
</feature>
<keyword evidence="1" id="KW-0004">4Fe-4S</keyword>
<dbReference type="PANTHER" id="PTHR43687:SF1">
    <property type="entry name" value="FERREDOXIN III"/>
    <property type="match status" value="1"/>
</dbReference>
<evidence type="ECO:0000256" key="6">
    <source>
        <dbReference type="SAM" id="MobiDB-lite"/>
    </source>
</evidence>
<keyword evidence="3" id="KW-0408">Iron</keyword>
<dbReference type="Proteomes" id="UP000054078">
    <property type="component" value="Unassembled WGS sequence"/>
</dbReference>
<dbReference type="Pfam" id="PF13187">
    <property type="entry name" value="Fer4_9"/>
    <property type="match status" value="1"/>
</dbReference>
<evidence type="ECO:0000313" key="9">
    <source>
        <dbReference type="Proteomes" id="UP000054078"/>
    </source>
</evidence>
<feature type="compositionally biased region" description="Basic and acidic residues" evidence="6">
    <location>
        <begin position="396"/>
        <end position="407"/>
    </location>
</feature>
<keyword evidence="2" id="KW-0479">Metal-binding</keyword>
<gene>
    <name evidence="8" type="ORF">AUL39_10330</name>
</gene>
<dbReference type="InterPro" id="IPR017896">
    <property type="entry name" value="4Fe4S_Fe-S-bd"/>
</dbReference>
<accession>A0A100YU26</accession>
<evidence type="ECO:0000259" key="7">
    <source>
        <dbReference type="PROSITE" id="PS51379"/>
    </source>
</evidence>
<evidence type="ECO:0000256" key="3">
    <source>
        <dbReference type="ARBA" id="ARBA00023004"/>
    </source>
</evidence>